<dbReference type="EMBL" id="MN740246">
    <property type="protein sequence ID" value="QHT95768.1"/>
    <property type="molecule type" value="Genomic_DNA"/>
</dbReference>
<proteinExistence type="predicted"/>
<evidence type="ECO:0000313" key="1">
    <source>
        <dbReference type="EMBL" id="QHT95768.1"/>
    </source>
</evidence>
<protein>
    <submittedName>
        <fullName evidence="1">Uncharacterized protein</fullName>
    </submittedName>
</protein>
<dbReference type="AlphaFoldDB" id="A0A6C0IRD3"/>
<reference evidence="1" key="1">
    <citation type="journal article" date="2020" name="Nature">
        <title>Giant virus diversity and host interactions through global metagenomics.</title>
        <authorList>
            <person name="Schulz F."/>
            <person name="Roux S."/>
            <person name="Paez-Espino D."/>
            <person name="Jungbluth S."/>
            <person name="Walsh D.A."/>
            <person name="Denef V.J."/>
            <person name="McMahon K.D."/>
            <person name="Konstantinidis K.T."/>
            <person name="Eloe-Fadrosh E.A."/>
            <person name="Kyrpides N.C."/>
            <person name="Woyke T."/>
        </authorList>
    </citation>
    <scope>NUCLEOTIDE SEQUENCE</scope>
    <source>
        <strain evidence="1">GVMAG-M-3300024301-20</strain>
    </source>
</reference>
<name>A0A6C0IRD3_9ZZZZ</name>
<sequence>MAYVSDFAFNNMSRIGNDNCCIDQNSIQNVSSCNYLLQNYFANDCNMNNAKKLAVTQPCINYSGGFGLGAGGCNVDDSSKLLIGTVQTHPRCRIDLFQRPFATVPYLGRGSVDPILEAQIQQGETITNKRTVTRLTEKSYLKYHTTPLIPDVKKNIQNPNLMIESVASDGWIRGGLPSRELTRDRDYYTAHTSGQSMP</sequence>
<accession>A0A6C0IRD3</accession>
<organism evidence="1">
    <name type="scientific">viral metagenome</name>
    <dbReference type="NCBI Taxonomy" id="1070528"/>
    <lineage>
        <taxon>unclassified sequences</taxon>
        <taxon>metagenomes</taxon>
        <taxon>organismal metagenomes</taxon>
    </lineage>
</organism>